<accession>X0S3J2</accession>
<dbReference type="AlphaFoldDB" id="X0S3J2"/>
<evidence type="ECO:0000313" key="2">
    <source>
        <dbReference type="EMBL" id="GAF75638.1"/>
    </source>
</evidence>
<proteinExistence type="predicted"/>
<feature type="non-terminal residue" evidence="2">
    <location>
        <position position="36"/>
    </location>
</feature>
<dbReference type="InterPro" id="IPR019776">
    <property type="entry name" value="Flagellar_basal_body_rod_CS"/>
</dbReference>
<dbReference type="EMBL" id="BARS01009505">
    <property type="protein sequence ID" value="GAF75638.1"/>
    <property type="molecule type" value="Genomic_DNA"/>
</dbReference>
<reference evidence="2" key="1">
    <citation type="journal article" date="2014" name="Front. Microbiol.">
        <title>High frequency of phylogenetically diverse reductive dehalogenase-homologous genes in deep subseafloor sedimentary metagenomes.</title>
        <authorList>
            <person name="Kawai M."/>
            <person name="Futagami T."/>
            <person name="Toyoda A."/>
            <person name="Takaki Y."/>
            <person name="Nishi S."/>
            <person name="Hori S."/>
            <person name="Arai W."/>
            <person name="Tsubouchi T."/>
            <person name="Morono Y."/>
            <person name="Uchiyama I."/>
            <person name="Ito T."/>
            <person name="Fujiyama A."/>
            <person name="Inagaki F."/>
            <person name="Takami H."/>
        </authorList>
    </citation>
    <scope>NUCLEOTIDE SEQUENCE</scope>
    <source>
        <strain evidence="2">Expedition CK06-06</strain>
    </source>
</reference>
<protein>
    <recommendedName>
        <fullName evidence="1">Flagellar basal body rod protein N-terminal domain-containing protein</fullName>
    </recommendedName>
</protein>
<name>X0S3J2_9ZZZZ</name>
<organism evidence="2">
    <name type="scientific">marine sediment metagenome</name>
    <dbReference type="NCBI Taxonomy" id="412755"/>
    <lineage>
        <taxon>unclassified sequences</taxon>
        <taxon>metagenomes</taxon>
        <taxon>ecological metagenomes</taxon>
    </lineage>
</organism>
<comment type="caution">
    <text evidence="2">The sequence shown here is derived from an EMBL/GenBank/DDBJ whole genome shotgun (WGS) entry which is preliminary data.</text>
</comment>
<dbReference type="PROSITE" id="PS00588">
    <property type="entry name" value="FLAGELLA_BB_ROD"/>
    <property type="match status" value="1"/>
</dbReference>
<dbReference type="InterPro" id="IPR001444">
    <property type="entry name" value="Flag_bb_rod_N"/>
</dbReference>
<sequence>MGSAMFTAVTGLLAHQRRLDVIANNIANVNTTAYRS</sequence>
<evidence type="ECO:0000259" key="1">
    <source>
        <dbReference type="Pfam" id="PF00460"/>
    </source>
</evidence>
<gene>
    <name evidence="2" type="ORF">S01H1_17869</name>
</gene>
<feature type="domain" description="Flagellar basal body rod protein N-terminal" evidence="1">
    <location>
        <begin position="7"/>
        <end position="34"/>
    </location>
</feature>
<dbReference type="Pfam" id="PF00460">
    <property type="entry name" value="Flg_bb_rod"/>
    <property type="match status" value="1"/>
</dbReference>